<organism evidence="2 3">
    <name type="scientific">Pocillopora meandrina</name>
    <dbReference type="NCBI Taxonomy" id="46732"/>
    <lineage>
        <taxon>Eukaryota</taxon>
        <taxon>Metazoa</taxon>
        <taxon>Cnidaria</taxon>
        <taxon>Anthozoa</taxon>
        <taxon>Hexacorallia</taxon>
        <taxon>Scleractinia</taxon>
        <taxon>Astrocoeniina</taxon>
        <taxon>Pocilloporidae</taxon>
        <taxon>Pocillopora</taxon>
    </lineage>
</organism>
<dbReference type="InterPro" id="IPR027443">
    <property type="entry name" value="IPNS-like_sf"/>
</dbReference>
<evidence type="ECO:0000313" key="2">
    <source>
        <dbReference type="EMBL" id="CAH3114181.1"/>
    </source>
</evidence>
<reference evidence="2 3" key="1">
    <citation type="submission" date="2022-05" db="EMBL/GenBank/DDBJ databases">
        <authorList>
            <consortium name="Genoscope - CEA"/>
            <person name="William W."/>
        </authorList>
    </citation>
    <scope>NUCLEOTIDE SEQUENCE [LARGE SCALE GENOMIC DNA]</scope>
</reference>
<dbReference type="PANTHER" id="PTHR47990">
    <property type="entry name" value="2-OXOGLUTARATE (2OG) AND FE(II)-DEPENDENT OXYGENASE SUPERFAMILY PROTEIN-RELATED"/>
    <property type="match status" value="1"/>
</dbReference>
<dbReference type="Gene3D" id="2.60.120.330">
    <property type="entry name" value="B-lactam Antibiotic, Isopenicillin N Synthase, Chain"/>
    <property type="match status" value="3"/>
</dbReference>
<name>A0AAU9WEB1_9CNID</name>
<dbReference type="PROSITE" id="PS51471">
    <property type="entry name" value="FE2OG_OXY"/>
    <property type="match status" value="2"/>
</dbReference>
<comment type="caution">
    <text evidence="2">The sequence shown here is derived from an EMBL/GenBank/DDBJ whole genome shotgun (WGS) entry which is preliminary data.</text>
</comment>
<dbReference type="AlphaFoldDB" id="A0AAU9WEB1"/>
<gene>
    <name evidence="2" type="ORF">PMEA_00006106</name>
</gene>
<dbReference type="EMBL" id="CALNXJ010000014">
    <property type="protein sequence ID" value="CAH3114181.1"/>
    <property type="molecule type" value="Genomic_DNA"/>
</dbReference>
<proteinExistence type="predicted"/>
<feature type="non-terminal residue" evidence="2">
    <location>
        <position position="1"/>
    </location>
</feature>
<protein>
    <recommendedName>
        <fullName evidence="1">Fe2OG dioxygenase domain-containing protein</fullName>
    </recommendedName>
</protein>
<accession>A0AAU9WEB1</accession>
<dbReference type="InterPro" id="IPR005123">
    <property type="entry name" value="Oxoglu/Fe-dep_dioxygenase_dom"/>
</dbReference>
<dbReference type="InterPro" id="IPR050231">
    <property type="entry name" value="Iron_ascorbate_oxido_reductase"/>
</dbReference>
<dbReference type="Pfam" id="PF14226">
    <property type="entry name" value="DIOX_N"/>
    <property type="match status" value="1"/>
</dbReference>
<dbReference type="Proteomes" id="UP001159428">
    <property type="component" value="Unassembled WGS sequence"/>
</dbReference>
<dbReference type="PRINTS" id="PR00682">
    <property type="entry name" value="IPNSYNTHASE"/>
</dbReference>
<evidence type="ECO:0000313" key="3">
    <source>
        <dbReference type="Proteomes" id="UP001159428"/>
    </source>
</evidence>
<dbReference type="InterPro" id="IPR044861">
    <property type="entry name" value="IPNS-like_FE2OG_OXY"/>
</dbReference>
<evidence type="ECO:0000259" key="1">
    <source>
        <dbReference type="PROSITE" id="PS51471"/>
    </source>
</evidence>
<feature type="domain" description="Fe2OG dioxygenase" evidence="1">
    <location>
        <begin position="265"/>
        <end position="368"/>
    </location>
</feature>
<dbReference type="Pfam" id="PF03171">
    <property type="entry name" value="2OG-FeII_Oxy"/>
    <property type="match status" value="2"/>
</dbReference>
<feature type="domain" description="Fe2OG dioxygenase" evidence="1">
    <location>
        <begin position="15"/>
        <end position="118"/>
    </location>
</feature>
<keyword evidence="3" id="KW-1185">Reference proteome</keyword>
<dbReference type="InterPro" id="IPR026992">
    <property type="entry name" value="DIOX_N"/>
</dbReference>
<sequence>GLERDFFNKEFTNDPFAQIAMFHYPPHPTSKDDPEVWGVGRHTDYGMLTVLLQDDVGGLEVETKDGLWTDVPPVPGALIINVGDMVEIWTNGAFKAPPHRVKLSATNHRLSVAMFYDPGFESVISPIPVDKVLIPLEKSKTKPSLAFPIRYGDYVLTKLSKCADWFTPNNTQICINVMQVCSVHKNVHKSCLEFGFFYVVNHGIGEELKGKVFEKLWQFFNLSTEKKGEIHRRNGFRGYFTKGEEHSIEYGCVEDFFNKEFTNDPFAQIAMFHYPPHPTSKDDPEVWGVGRHTDYGMLTVLLQDDVGGLEVETKDGLWTDVPPVPGALIINVGDMVEIWTNGAFKAPPHRVKLSATNHRLSVAMFYDPGFESVISPIPVDKALIPLEKSMTKPSLAFPIRYGDYVLTNRMLGFLKRNCPGIVGSTSSTSNLILVENIQRRATRFILRNSNLCFKGRLIKLKLLRLSYWLEYLDLVFFFKCLHGLIDFTHEFSYYFSFLKGNTRCASSGLHLKITLMWNSLPKNIKDSDTISSIKSKLKSFYFTRILNALDRDNFRSFKLICPKCPSVNTSSDCTC</sequence>
<dbReference type="SUPFAM" id="SSF51197">
    <property type="entry name" value="Clavaminate synthase-like"/>
    <property type="match status" value="2"/>
</dbReference>